<dbReference type="Proteomes" id="UP001652622">
    <property type="component" value="Unplaced"/>
</dbReference>
<dbReference type="Gene3D" id="1.20.1280.50">
    <property type="match status" value="1"/>
</dbReference>
<keyword evidence="3" id="KW-1185">Reference proteome</keyword>
<dbReference type="InterPro" id="IPR007397">
    <property type="entry name" value="F-box-assoc_dom"/>
</dbReference>
<evidence type="ECO:0000259" key="2">
    <source>
        <dbReference type="PROSITE" id="PS51114"/>
    </source>
</evidence>
<reference evidence="4" key="1">
    <citation type="submission" date="2025-08" db="UniProtKB">
        <authorList>
            <consortium name="RefSeq"/>
        </authorList>
    </citation>
    <scope>IDENTIFICATION</scope>
    <source>
        <tissue evidence="4">Blood</tissue>
    </source>
</reference>
<dbReference type="PROSITE" id="PS50181">
    <property type="entry name" value="FBOX"/>
    <property type="match status" value="1"/>
</dbReference>
<dbReference type="SUPFAM" id="SSF81383">
    <property type="entry name" value="F-box domain"/>
    <property type="match status" value="1"/>
</dbReference>
<dbReference type="InterPro" id="IPR008979">
    <property type="entry name" value="Galactose-bd-like_sf"/>
</dbReference>
<organism evidence="3 4">
    <name type="scientific">Pantherophis guttatus</name>
    <name type="common">Corn snake</name>
    <name type="synonym">Elaphe guttata</name>
    <dbReference type="NCBI Taxonomy" id="94885"/>
    <lineage>
        <taxon>Eukaryota</taxon>
        <taxon>Metazoa</taxon>
        <taxon>Chordata</taxon>
        <taxon>Craniata</taxon>
        <taxon>Vertebrata</taxon>
        <taxon>Euteleostomi</taxon>
        <taxon>Lepidosauria</taxon>
        <taxon>Squamata</taxon>
        <taxon>Bifurcata</taxon>
        <taxon>Unidentata</taxon>
        <taxon>Episquamata</taxon>
        <taxon>Toxicofera</taxon>
        <taxon>Serpentes</taxon>
        <taxon>Colubroidea</taxon>
        <taxon>Colubridae</taxon>
        <taxon>Colubrinae</taxon>
        <taxon>Pantherophis</taxon>
    </lineage>
</organism>
<dbReference type="InterPro" id="IPR039752">
    <property type="entry name" value="F-box_only"/>
</dbReference>
<dbReference type="Pfam" id="PF04300">
    <property type="entry name" value="FBA"/>
    <property type="match status" value="1"/>
</dbReference>
<evidence type="ECO:0000313" key="3">
    <source>
        <dbReference type="Proteomes" id="UP001652622"/>
    </source>
</evidence>
<dbReference type="Gene3D" id="2.60.120.260">
    <property type="entry name" value="Galactose-binding domain-like"/>
    <property type="match status" value="1"/>
</dbReference>
<accession>A0ABM3YYQ4</accession>
<evidence type="ECO:0000259" key="1">
    <source>
        <dbReference type="PROSITE" id="PS50181"/>
    </source>
</evidence>
<dbReference type="Pfam" id="PF12937">
    <property type="entry name" value="F-box-like"/>
    <property type="match status" value="1"/>
</dbReference>
<dbReference type="InterPro" id="IPR036047">
    <property type="entry name" value="F-box-like_dom_sf"/>
</dbReference>
<dbReference type="GeneID" id="117659695"/>
<dbReference type="SUPFAM" id="SSF49785">
    <property type="entry name" value="Galactose-binding domain-like"/>
    <property type="match status" value="1"/>
</dbReference>
<gene>
    <name evidence="4" type="primary">LOC117659695</name>
</gene>
<dbReference type="SMART" id="SM01198">
    <property type="entry name" value="FBA"/>
    <property type="match status" value="1"/>
</dbReference>
<protein>
    <submittedName>
        <fullName evidence="4">F-box only protein 6-like isoform X1</fullName>
    </submittedName>
</protein>
<proteinExistence type="predicted"/>
<name>A0ABM3YYQ4_PANGU</name>
<feature type="domain" description="F-box" evidence="1">
    <location>
        <begin position="10"/>
        <end position="57"/>
    </location>
</feature>
<feature type="domain" description="FBA" evidence="2">
    <location>
        <begin position="78"/>
        <end position="259"/>
    </location>
</feature>
<dbReference type="CDD" id="cd22168">
    <property type="entry name" value="F-box_FBXO6-like"/>
    <property type="match status" value="1"/>
</dbReference>
<dbReference type="PANTHER" id="PTHR12125">
    <property type="entry name" value="F-BOX ONLY PROTEIN 6-LIKE PROTEIN"/>
    <property type="match status" value="1"/>
</dbReference>
<dbReference type="InterPro" id="IPR001810">
    <property type="entry name" value="F-box_dom"/>
</dbReference>
<evidence type="ECO:0000313" key="4">
    <source>
        <dbReference type="RefSeq" id="XP_060541256.1"/>
    </source>
</evidence>
<dbReference type="PANTHER" id="PTHR12125:SF12">
    <property type="entry name" value="F-BOX ONLY PROTEIN 6"/>
    <property type="match status" value="1"/>
</dbReference>
<dbReference type="RefSeq" id="XP_060541256.1">
    <property type="nucleotide sequence ID" value="XM_060685273.1"/>
</dbReference>
<dbReference type="PROSITE" id="PS51114">
    <property type="entry name" value="FBA"/>
    <property type="match status" value="1"/>
</dbReference>
<sequence length="263" mass="30404">MRGTSAALLMASMDTLPEDALIAVLVLVPARDLVLRCRLVCSLWRGLVDLPSLWKLKCQREGYRPEPLDSPIPDWRDFYFLCSLKRNLIKNPCAEEGFDAWEKESDEGNGWKIEQLPGDHGRNFLLPHIQKYFVTSYDSCMKRQLITLRDHGYGDRLMDEARPDIVVSDWYAARFDCGCKYQLCVRLLSKDYIVLQEFQPEPVVIEQWSDAEWREVSHTFHNYPAGVRHVLFSHGGQDTQYWEGWYGVRVTNSSLTLGPQVAD</sequence>